<evidence type="ECO:0000259" key="7">
    <source>
        <dbReference type="Pfam" id="PF02687"/>
    </source>
</evidence>
<keyword evidence="9" id="KW-1185">Reference proteome</keyword>
<dbReference type="Proteomes" id="UP000190834">
    <property type="component" value="Unassembled WGS sequence"/>
</dbReference>
<evidence type="ECO:0000256" key="6">
    <source>
        <dbReference type="SAM" id="Phobius"/>
    </source>
</evidence>
<dbReference type="InterPro" id="IPR038766">
    <property type="entry name" value="Membrane_comp_ABC_pdt"/>
</dbReference>
<sequence>MLWPVVKALLGHYRRYPLQIFLVWLGLTLSVSLLVGVTAINQHAQQSYQHGEKLFSNPLPYRIRPKHIANKIPQGFYVQLRREGFQQCVPFDNYRLMTKNGVDITLLGIDTVAMLPINSNRSLSEMVTLSLMRAPYPILVSQEFAAIQKWNDGDFILLEDETTLGPISVDRHGLINGTRVIADLSLVRTLRKSAGFSVIACAEMPENKLEKLERSLPNGMALVRTSRSELEALTRAFHTNLTSLGMLSFLVGMFIFYQAMSLSLIQRQPLVGVLRQTGVSGWQLAQALAIELIGLILFSWLCGNVLGLLLANQLLPSVSASLSNLYDAHVGLSISWSWKWSSYSLLMAMIAALVSCTWPLIRLLKSQPIRLTTRLSLVRFAGSEFTIQALGACALLVAALAVYQAPRSQTTGFIIIGFMLLGAALLTPYLIWKLFISFSYTLRWVKVRWFFADAAASMSYRGVATMAFMLAMAANIGVETMIGSFRQTTDTWLTQRLAADLYLYPTNSSAARMTQWLNQQPEVKTVWHRWEKDLMSDKGTIQVVSTGSSEGELQSLTVKLGVPNYWYQLHHSRSVMISESMALRLGIRPGDYLDLSMPLGQSWLVVGVYYDYGNPYHQVLMSHKNWLEGLSNSGNVSLGVILKNKQGSVEALINRLDAIFRLDSERMFDNSSLHKQAMRIFDRTFAIADSLGNITLFIAICGIFFATLAGEVSRQRHISLLRCLGVSGKELVIIGALQLFVFGIISLLIALPLGLALAKLVVEVVIREAFGWTIELQMVPSAYAKTGGLSMLALIISGALPVIRLVRQTAMKSLRDAV</sequence>
<evidence type="ECO:0000313" key="9">
    <source>
        <dbReference type="Proteomes" id="UP000190834"/>
    </source>
</evidence>
<evidence type="ECO:0000256" key="4">
    <source>
        <dbReference type="ARBA" id="ARBA00022989"/>
    </source>
</evidence>
<feature type="transmembrane region" description="Helical" evidence="6">
    <location>
        <begin position="20"/>
        <end position="40"/>
    </location>
</feature>
<feature type="transmembrane region" description="Helical" evidence="6">
    <location>
        <begin position="318"/>
        <end position="338"/>
    </location>
</feature>
<comment type="subcellular location">
    <subcellularLocation>
        <location evidence="1">Cell membrane</location>
        <topology evidence="1">Multi-pass membrane protein</topology>
    </subcellularLocation>
</comment>
<feature type="transmembrane region" description="Helical" evidence="6">
    <location>
        <begin position="731"/>
        <end position="762"/>
    </location>
</feature>
<keyword evidence="2" id="KW-1003">Cell membrane</keyword>
<reference evidence="9" key="1">
    <citation type="submission" date="2017-02" db="EMBL/GenBank/DDBJ databases">
        <authorList>
            <person name="Varghese N."/>
            <person name="Submissions S."/>
        </authorList>
    </citation>
    <scope>NUCLEOTIDE SEQUENCE [LARGE SCALE GENOMIC DNA]</scope>
    <source>
        <strain evidence="9">DSM 19608</strain>
    </source>
</reference>
<dbReference type="PANTHER" id="PTHR30287">
    <property type="entry name" value="MEMBRANE COMPONENT OF PREDICTED ABC SUPERFAMILY METABOLITE UPTAKE TRANSPORTER"/>
    <property type="match status" value="1"/>
</dbReference>
<keyword evidence="4 6" id="KW-1133">Transmembrane helix</keyword>
<protein>
    <submittedName>
        <fullName evidence="8">Putative ABC transport system permease protein</fullName>
    </submittedName>
</protein>
<dbReference type="GO" id="GO:0005886">
    <property type="term" value="C:plasma membrane"/>
    <property type="evidence" value="ECO:0007669"/>
    <property type="project" value="UniProtKB-SubCell"/>
</dbReference>
<dbReference type="OrthoDB" id="343744at2"/>
<feature type="domain" description="ABC3 transporter permease C-terminal" evidence="7">
    <location>
        <begin position="694"/>
        <end position="809"/>
    </location>
</feature>
<keyword evidence="5 6" id="KW-0472">Membrane</keyword>
<dbReference type="GeneID" id="70582209"/>
<feature type="transmembrane region" description="Helical" evidence="6">
    <location>
        <begin position="782"/>
        <end position="806"/>
    </location>
</feature>
<dbReference type="AlphaFoldDB" id="A0A1T4M1F3"/>
<dbReference type="RefSeq" id="WP_078925206.1">
    <property type="nucleotide sequence ID" value="NZ_FUXB01000003.1"/>
</dbReference>
<evidence type="ECO:0000256" key="5">
    <source>
        <dbReference type="ARBA" id="ARBA00023136"/>
    </source>
</evidence>
<feature type="transmembrane region" description="Helical" evidence="6">
    <location>
        <begin position="344"/>
        <end position="364"/>
    </location>
</feature>
<evidence type="ECO:0000313" key="8">
    <source>
        <dbReference type="EMBL" id="SJZ60819.1"/>
    </source>
</evidence>
<dbReference type="EMBL" id="FUXB01000003">
    <property type="protein sequence ID" value="SJZ60819.1"/>
    <property type="molecule type" value="Genomic_DNA"/>
</dbReference>
<proteinExistence type="predicted"/>
<dbReference type="PANTHER" id="PTHR30287:SF2">
    <property type="entry name" value="BLL1001 PROTEIN"/>
    <property type="match status" value="1"/>
</dbReference>
<evidence type="ECO:0000256" key="3">
    <source>
        <dbReference type="ARBA" id="ARBA00022692"/>
    </source>
</evidence>
<feature type="transmembrane region" description="Helical" evidence="6">
    <location>
        <begin position="385"/>
        <end position="405"/>
    </location>
</feature>
<feature type="transmembrane region" description="Helical" evidence="6">
    <location>
        <begin position="411"/>
        <end position="438"/>
    </location>
</feature>
<dbReference type="Pfam" id="PF02687">
    <property type="entry name" value="FtsX"/>
    <property type="match status" value="2"/>
</dbReference>
<organism evidence="8 9">
    <name type="scientific">Vibrio cincinnatiensis DSM 19608</name>
    <dbReference type="NCBI Taxonomy" id="1123491"/>
    <lineage>
        <taxon>Bacteria</taxon>
        <taxon>Pseudomonadati</taxon>
        <taxon>Pseudomonadota</taxon>
        <taxon>Gammaproteobacteria</taxon>
        <taxon>Vibrionales</taxon>
        <taxon>Vibrionaceae</taxon>
        <taxon>Vibrio</taxon>
    </lineage>
</organism>
<evidence type="ECO:0000256" key="1">
    <source>
        <dbReference type="ARBA" id="ARBA00004651"/>
    </source>
</evidence>
<dbReference type="InterPro" id="IPR003838">
    <property type="entry name" value="ABC3_permease_C"/>
</dbReference>
<feature type="transmembrane region" description="Helical" evidence="6">
    <location>
        <begin position="244"/>
        <end position="265"/>
    </location>
</feature>
<feature type="transmembrane region" description="Helical" evidence="6">
    <location>
        <begin position="691"/>
        <end position="710"/>
    </location>
</feature>
<feature type="domain" description="ABC3 transporter permease C-terminal" evidence="7">
    <location>
        <begin position="245"/>
        <end position="368"/>
    </location>
</feature>
<gene>
    <name evidence="8" type="ORF">SAMN02745782_00832</name>
</gene>
<evidence type="ECO:0000256" key="2">
    <source>
        <dbReference type="ARBA" id="ARBA00022475"/>
    </source>
</evidence>
<feature type="transmembrane region" description="Helical" evidence="6">
    <location>
        <begin position="285"/>
        <end position="311"/>
    </location>
</feature>
<name>A0A1T4M1F3_VIBCI</name>
<dbReference type="STRING" id="1123491.SAMN02745782_00832"/>
<feature type="transmembrane region" description="Helical" evidence="6">
    <location>
        <begin position="459"/>
        <end position="478"/>
    </location>
</feature>
<keyword evidence="3 6" id="KW-0812">Transmembrane</keyword>
<accession>A0A1T4M1F3</accession>